<proteinExistence type="inferred from homology"/>
<organism evidence="4 5">
    <name type="scientific">Bdellovibrio bacteriovorus</name>
    <dbReference type="NCBI Taxonomy" id="959"/>
    <lineage>
        <taxon>Bacteria</taxon>
        <taxon>Pseudomonadati</taxon>
        <taxon>Bdellovibrionota</taxon>
        <taxon>Bdellovibrionia</taxon>
        <taxon>Bdellovibrionales</taxon>
        <taxon>Pseudobdellovibrionaceae</taxon>
        <taxon>Bdellovibrio</taxon>
    </lineage>
</organism>
<dbReference type="AlphaFoldDB" id="A0A150WQ35"/>
<dbReference type="RefSeq" id="WP_061834040.1">
    <property type="nucleotide sequence ID" value="NZ_LUKE01000001.1"/>
</dbReference>
<dbReference type="EMBL" id="LUKE01000001">
    <property type="protein sequence ID" value="KYG66476.1"/>
    <property type="molecule type" value="Genomic_DNA"/>
</dbReference>
<dbReference type="PANTHER" id="PTHR43639">
    <property type="entry name" value="OXIDOREDUCTASE, SHORT-CHAIN DEHYDROGENASE/REDUCTASE FAMILY (AFU_ORTHOLOGUE AFUA_5G02870)"/>
    <property type="match status" value="1"/>
</dbReference>
<dbReference type="Proteomes" id="UP000075320">
    <property type="component" value="Unassembled WGS sequence"/>
</dbReference>
<dbReference type="PROSITE" id="PS00061">
    <property type="entry name" value="ADH_SHORT"/>
    <property type="match status" value="1"/>
</dbReference>
<dbReference type="SMART" id="SM00822">
    <property type="entry name" value="PKS_KR"/>
    <property type="match status" value="1"/>
</dbReference>
<dbReference type="FunFam" id="3.40.50.720:FF:000084">
    <property type="entry name" value="Short-chain dehydrogenase reductase"/>
    <property type="match status" value="1"/>
</dbReference>
<dbReference type="NCBIfam" id="NF005559">
    <property type="entry name" value="PRK07231.1"/>
    <property type="match status" value="1"/>
</dbReference>
<dbReference type="SUPFAM" id="SSF51735">
    <property type="entry name" value="NAD(P)-binding Rossmann-fold domains"/>
    <property type="match status" value="1"/>
</dbReference>
<evidence type="ECO:0000313" key="4">
    <source>
        <dbReference type="EMBL" id="KYG66476.1"/>
    </source>
</evidence>
<dbReference type="OrthoDB" id="9797020at2"/>
<keyword evidence="2" id="KW-0560">Oxidoreductase</keyword>
<name>A0A150WQ35_BDEBC</name>
<evidence type="ECO:0000259" key="3">
    <source>
        <dbReference type="SMART" id="SM00822"/>
    </source>
</evidence>
<gene>
    <name evidence="4" type="ORF">AZI86_05365</name>
</gene>
<evidence type="ECO:0000256" key="1">
    <source>
        <dbReference type="ARBA" id="ARBA00006484"/>
    </source>
</evidence>
<dbReference type="PRINTS" id="PR00081">
    <property type="entry name" value="GDHRDH"/>
</dbReference>
<dbReference type="InterPro" id="IPR020904">
    <property type="entry name" value="Sc_DH/Rdtase_CS"/>
</dbReference>
<comment type="similarity">
    <text evidence="1">Belongs to the short-chain dehydrogenases/reductases (SDR) family.</text>
</comment>
<evidence type="ECO:0000313" key="5">
    <source>
        <dbReference type="Proteomes" id="UP000075320"/>
    </source>
</evidence>
<comment type="caution">
    <text evidence="4">The sequence shown here is derived from an EMBL/GenBank/DDBJ whole genome shotgun (WGS) entry which is preliminary data.</text>
</comment>
<sequence>MKKLNGKVAVVTGASKGIGAAIAKEYASQGAAVVVNYSSSKEDADKVVKEIIAADGKAIAVQGSVAKEEDVKRIFAETKKAFGKLDVLVNNAGIYKFGTIEEVTEEEFHRQFNTNVLGILLSTREAVKHFSAEGGSIINVSSVVSTSPMPGTAIYAATKGAVDTLTIGLSRELAGRKIRVNNIAPGGVDTEGAKTLGMIGSDMEKQIVAQTPLGRIGQPQDIAKIATFLASDDSAWVTGERIQGSGGLR</sequence>
<accession>A0A150WQ35</accession>
<dbReference type="InterPro" id="IPR002347">
    <property type="entry name" value="SDR_fam"/>
</dbReference>
<dbReference type="Pfam" id="PF13561">
    <property type="entry name" value="adh_short_C2"/>
    <property type="match status" value="1"/>
</dbReference>
<keyword evidence="5" id="KW-1185">Reference proteome</keyword>
<reference evidence="4 5" key="1">
    <citation type="submission" date="2016-03" db="EMBL/GenBank/DDBJ databases">
        <authorList>
            <person name="Ploux O."/>
        </authorList>
    </citation>
    <scope>NUCLEOTIDE SEQUENCE [LARGE SCALE GENOMIC DNA]</scope>
    <source>
        <strain evidence="4 5">R0</strain>
    </source>
</reference>
<feature type="domain" description="Ketoreductase" evidence="3">
    <location>
        <begin position="7"/>
        <end position="186"/>
    </location>
</feature>
<dbReference type="InterPro" id="IPR057326">
    <property type="entry name" value="KR_dom"/>
</dbReference>
<dbReference type="GO" id="GO:0016491">
    <property type="term" value="F:oxidoreductase activity"/>
    <property type="evidence" value="ECO:0007669"/>
    <property type="project" value="UniProtKB-KW"/>
</dbReference>
<dbReference type="PANTHER" id="PTHR43639:SF1">
    <property type="entry name" value="SHORT-CHAIN DEHYDROGENASE_REDUCTASE FAMILY PROTEIN"/>
    <property type="match status" value="1"/>
</dbReference>
<evidence type="ECO:0000256" key="2">
    <source>
        <dbReference type="ARBA" id="ARBA00023002"/>
    </source>
</evidence>
<dbReference type="InterPro" id="IPR036291">
    <property type="entry name" value="NAD(P)-bd_dom_sf"/>
</dbReference>
<dbReference type="PRINTS" id="PR00080">
    <property type="entry name" value="SDRFAMILY"/>
</dbReference>
<dbReference type="Gene3D" id="3.40.50.720">
    <property type="entry name" value="NAD(P)-binding Rossmann-like Domain"/>
    <property type="match status" value="1"/>
</dbReference>
<protein>
    <submittedName>
        <fullName evidence="4">Oxidoreductase</fullName>
    </submittedName>
</protein>